<proteinExistence type="predicted"/>
<evidence type="ECO:0000313" key="2">
    <source>
        <dbReference type="Proteomes" id="UP001182247"/>
    </source>
</evidence>
<reference evidence="1" key="1">
    <citation type="submission" date="2023-02" db="EMBL/GenBank/DDBJ databases">
        <title>Detection, antimicrobial susceptibility and genomic characterization of NDM-producing species of Morganellaceae, Yersiniaceae, and Enterobacteriaceae other than Klebsiella.</title>
        <authorList>
            <person name="Camargo C.H."/>
            <person name="Sacchi C.T."/>
            <person name="Campos K.R."/>
        </authorList>
    </citation>
    <scope>NUCLEOTIDE SEQUENCE</scope>
    <source>
        <strain evidence="1">1189_21</strain>
    </source>
</reference>
<dbReference type="RefSeq" id="WP_072013205.1">
    <property type="nucleotide sequence ID" value="NZ_CBDAAE010000005.1"/>
</dbReference>
<dbReference type="Proteomes" id="UP001182247">
    <property type="component" value="Unassembled WGS sequence"/>
</dbReference>
<organism evidence="1 2">
    <name type="scientific">Morganella morganii</name>
    <name type="common">Proteus morganii</name>
    <dbReference type="NCBI Taxonomy" id="582"/>
    <lineage>
        <taxon>Bacteria</taxon>
        <taxon>Pseudomonadati</taxon>
        <taxon>Pseudomonadota</taxon>
        <taxon>Gammaproteobacteria</taxon>
        <taxon>Enterobacterales</taxon>
        <taxon>Morganellaceae</taxon>
        <taxon>Morganella</taxon>
    </lineage>
</organism>
<gene>
    <name evidence="1" type="ORF">OSC06_16705</name>
</gene>
<dbReference type="EMBL" id="JAPKIY010000033">
    <property type="protein sequence ID" value="MDS0899600.1"/>
    <property type="molecule type" value="Genomic_DNA"/>
</dbReference>
<protein>
    <submittedName>
        <fullName evidence="1">Uncharacterized protein</fullName>
    </submittedName>
</protein>
<name>A0AAE4FEQ1_MORMO</name>
<sequence length="154" mass="16921">MATTLNPDHPLVSISFTADTDFTVLADHCALFAEVLIESADPVQKLALCGRISTGLSLLKSRLADPIAPHLVECLTTDIPPVTSPPRFNPDSTELCNYCLALTQVLAGQGFGSQTAMHLSWLLYELLDFFKTDLQSPRWLRTAEGTRFLDERTA</sequence>
<evidence type="ECO:0000313" key="1">
    <source>
        <dbReference type="EMBL" id="MDS0899600.1"/>
    </source>
</evidence>
<accession>A0AAE4FEQ1</accession>
<dbReference type="AlphaFoldDB" id="A0AAE4FEQ1"/>
<comment type="caution">
    <text evidence="1">The sequence shown here is derived from an EMBL/GenBank/DDBJ whole genome shotgun (WGS) entry which is preliminary data.</text>
</comment>